<accession>A0A375I652</accession>
<dbReference type="SUPFAM" id="SSF51735">
    <property type="entry name" value="NAD(P)-binding Rossmann-fold domains"/>
    <property type="match status" value="1"/>
</dbReference>
<dbReference type="Proteomes" id="UP000265962">
    <property type="component" value="Unassembled WGS sequence"/>
</dbReference>
<organism evidence="4 5">
    <name type="scientific">Propionibacterium ruminifibrarum</name>
    <dbReference type="NCBI Taxonomy" id="1962131"/>
    <lineage>
        <taxon>Bacteria</taxon>
        <taxon>Bacillati</taxon>
        <taxon>Actinomycetota</taxon>
        <taxon>Actinomycetes</taxon>
        <taxon>Propionibacteriales</taxon>
        <taxon>Propionibacteriaceae</taxon>
        <taxon>Propionibacterium</taxon>
    </lineage>
</organism>
<evidence type="ECO:0000256" key="1">
    <source>
        <dbReference type="ARBA" id="ARBA00006484"/>
    </source>
</evidence>
<dbReference type="PANTHER" id="PTHR44196">
    <property type="entry name" value="DEHYDROGENASE/REDUCTASE SDR FAMILY MEMBER 7B"/>
    <property type="match status" value="1"/>
</dbReference>
<gene>
    <name evidence="4" type="ORF">PROPJV5_1853</name>
</gene>
<dbReference type="OrthoDB" id="9797538at2"/>
<dbReference type="GO" id="GO:0016020">
    <property type="term" value="C:membrane"/>
    <property type="evidence" value="ECO:0007669"/>
    <property type="project" value="TreeGrafter"/>
</dbReference>
<dbReference type="EMBL" id="OMOH01000007">
    <property type="protein sequence ID" value="SPF68878.1"/>
    <property type="molecule type" value="Genomic_DNA"/>
</dbReference>
<sequence length="259" mass="27400">MAHSRPTALVTGASGGLGAEVARVLAGEGFDLVLVARNEGKLLALENELEDGYGIHAHVCPADLSRENEALDVYDFVLEHELNVDVLVNNAGFGDSGTFHRADWARQRDMVQVNVVALMQLTRLLVPPMVERGTGMVLNLSSVAAFSAGPYMSTYYATKAYVLSFSEALHEELAGTGVTVTALCPGPTATGFESAAAMSSGSAMFRHAASAADVARDGWAAMRKGKAVCLQGAFTKAMALGSRLVPRSVARKLAMRINR</sequence>
<evidence type="ECO:0000256" key="3">
    <source>
        <dbReference type="RuleBase" id="RU000363"/>
    </source>
</evidence>
<dbReference type="Pfam" id="PF00106">
    <property type="entry name" value="adh_short"/>
    <property type="match status" value="1"/>
</dbReference>
<comment type="similarity">
    <text evidence="1 3">Belongs to the short-chain dehydrogenases/reductases (SDR) family.</text>
</comment>
<evidence type="ECO:0000313" key="5">
    <source>
        <dbReference type="Proteomes" id="UP000265962"/>
    </source>
</evidence>
<proteinExistence type="inferred from homology"/>
<evidence type="ECO:0000313" key="4">
    <source>
        <dbReference type="EMBL" id="SPF68878.1"/>
    </source>
</evidence>
<reference evidence="5" key="1">
    <citation type="submission" date="2018-02" db="EMBL/GenBank/DDBJ databases">
        <authorList>
            <person name="Hornung B."/>
        </authorList>
    </citation>
    <scope>NUCLEOTIDE SEQUENCE [LARGE SCALE GENOMIC DNA]</scope>
</reference>
<evidence type="ECO:0000256" key="2">
    <source>
        <dbReference type="ARBA" id="ARBA00023002"/>
    </source>
</evidence>
<dbReference type="PRINTS" id="PR00081">
    <property type="entry name" value="GDHRDH"/>
</dbReference>
<dbReference type="AlphaFoldDB" id="A0A375I652"/>
<dbReference type="PANTHER" id="PTHR44196:SF2">
    <property type="entry name" value="SHORT-CHAIN DEHYDROGENASE-RELATED"/>
    <property type="match status" value="1"/>
</dbReference>
<protein>
    <submittedName>
        <fullName evidence="4">Short chain dehydrogenase</fullName>
    </submittedName>
</protein>
<dbReference type="PRINTS" id="PR00080">
    <property type="entry name" value="SDRFAMILY"/>
</dbReference>
<dbReference type="GO" id="GO:0016491">
    <property type="term" value="F:oxidoreductase activity"/>
    <property type="evidence" value="ECO:0007669"/>
    <property type="project" value="UniProtKB-KW"/>
</dbReference>
<keyword evidence="2" id="KW-0560">Oxidoreductase</keyword>
<dbReference type="InterPro" id="IPR002347">
    <property type="entry name" value="SDR_fam"/>
</dbReference>
<name>A0A375I652_9ACTN</name>
<dbReference type="InterPro" id="IPR036291">
    <property type="entry name" value="NAD(P)-bd_dom_sf"/>
</dbReference>
<keyword evidence="5" id="KW-1185">Reference proteome</keyword>
<dbReference type="RefSeq" id="WP_119716016.1">
    <property type="nucleotide sequence ID" value="NZ_OMOH01000007.1"/>
</dbReference>
<dbReference type="Gene3D" id="3.40.50.720">
    <property type="entry name" value="NAD(P)-binding Rossmann-like Domain"/>
    <property type="match status" value="1"/>
</dbReference>
<dbReference type="PIRSF" id="PIRSF000126">
    <property type="entry name" value="11-beta-HSD1"/>
    <property type="match status" value="1"/>
</dbReference>